<dbReference type="InterPro" id="IPR011008">
    <property type="entry name" value="Dimeric_a/b-barrel"/>
</dbReference>
<dbReference type="EMBL" id="JAGGMB010000009">
    <property type="protein sequence ID" value="MBP2078630.1"/>
    <property type="molecule type" value="Genomic_DNA"/>
</dbReference>
<dbReference type="PROSITE" id="PS51725">
    <property type="entry name" value="ABM"/>
    <property type="match status" value="1"/>
</dbReference>
<organism evidence="2 3">
    <name type="scientific">Oceanobacillus polygoni</name>
    <dbReference type="NCBI Taxonomy" id="1235259"/>
    <lineage>
        <taxon>Bacteria</taxon>
        <taxon>Bacillati</taxon>
        <taxon>Bacillota</taxon>
        <taxon>Bacilli</taxon>
        <taxon>Bacillales</taxon>
        <taxon>Bacillaceae</taxon>
        <taxon>Oceanobacillus</taxon>
    </lineage>
</organism>
<dbReference type="EC" id="1.14.99.48" evidence="2"/>
<dbReference type="InterPro" id="IPR050404">
    <property type="entry name" value="Heme-degrading_MO"/>
</dbReference>
<reference evidence="2" key="1">
    <citation type="submission" date="2021-03" db="EMBL/GenBank/DDBJ databases">
        <title>Genomic Encyclopedia of Type Strains, Phase IV (KMG-IV): sequencing the most valuable type-strain genomes for metagenomic binning, comparative biology and taxonomic classification.</title>
        <authorList>
            <person name="Goeker M."/>
        </authorList>
    </citation>
    <scope>NUCLEOTIDE SEQUENCE</scope>
    <source>
        <strain evidence="2">DSM 107338</strain>
    </source>
</reference>
<accession>A0A9X0YTL7</accession>
<evidence type="ECO:0000313" key="3">
    <source>
        <dbReference type="Proteomes" id="UP001138793"/>
    </source>
</evidence>
<gene>
    <name evidence="2" type="ORF">J2Z64_002894</name>
</gene>
<dbReference type="AlphaFoldDB" id="A0A9X0YTL7"/>
<dbReference type="NCBIfam" id="NF009839">
    <property type="entry name" value="PRK13314.1"/>
    <property type="match status" value="1"/>
</dbReference>
<protein>
    <submittedName>
        <fullName evidence="2">Heme oxygenase (Staphylobilin-producing)</fullName>
        <ecNumber evidence="2">1.14.99.48</ecNumber>
    </submittedName>
</protein>
<name>A0A9X0YTL7_9BACI</name>
<dbReference type="SUPFAM" id="SSF54909">
    <property type="entry name" value="Dimeric alpha+beta barrel"/>
    <property type="match status" value="1"/>
</dbReference>
<evidence type="ECO:0000259" key="1">
    <source>
        <dbReference type="PROSITE" id="PS51725"/>
    </source>
</evidence>
<evidence type="ECO:0000313" key="2">
    <source>
        <dbReference type="EMBL" id="MBP2078630.1"/>
    </source>
</evidence>
<dbReference type="PANTHER" id="PTHR34474">
    <property type="entry name" value="SIGNAL TRANSDUCTION PROTEIN TRAP"/>
    <property type="match status" value="1"/>
</dbReference>
<feature type="domain" description="ABM" evidence="1">
    <location>
        <begin position="2"/>
        <end position="93"/>
    </location>
</feature>
<dbReference type="Proteomes" id="UP001138793">
    <property type="component" value="Unassembled WGS sequence"/>
</dbReference>
<dbReference type="OrthoDB" id="1645001at2"/>
<dbReference type="RefSeq" id="WP_149475888.1">
    <property type="nucleotide sequence ID" value="NZ_JAGGMB010000009.1"/>
</dbReference>
<dbReference type="Gene3D" id="3.30.70.100">
    <property type="match status" value="1"/>
</dbReference>
<dbReference type="InterPro" id="IPR007138">
    <property type="entry name" value="ABM_dom"/>
</dbReference>
<proteinExistence type="predicted"/>
<dbReference type="GO" id="GO:0016491">
    <property type="term" value="F:oxidoreductase activity"/>
    <property type="evidence" value="ECO:0007669"/>
    <property type="project" value="UniProtKB-KW"/>
</dbReference>
<dbReference type="Pfam" id="PF03992">
    <property type="entry name" value="ABM"/>
    <property type="match status" value="1"/>
</dbReference>
<keyword evidence="3" id="KW-1185">Reference proteome</keyword>
<sequence length="116" mass="13449">MLIVTNTSKITKGDGEKLINRFKKVGMVEQMSGFLGLEVMFTKNLRDYDEVSVVTRWNSMDDFKNWTKSDAFKKSHRKREIPEYIIENKITYYDVEVVRHPISANAEAAVQEQATV</sequence>
<dbReference type="PANTHER" id="PTHR34474:SF4">
    <property type="entry name" value="HEME OXYGENASE (STAPHYLOBILIN-PRODUCING) 1"/>
    <property type="match status" value="1"/>
</dbReference>
<keyword evidence="2" id="KW-0560">Oxidoreductase</keyword>
<comment type="caution">
    <text evidence="2">The sequence shown here is derived from an EMBL/GenBank/DDBJ whole genome shotgun (WGS) entry which is preliminary data.</text>
</comment>